<name>H1SBF1_9BURK</name>
<dbReference type="AlphaFoldDB" id="H1SBF1"/>
<dbReference type="Proteomes" id="UP000005808">
    <property type="component" value="Unassembled WGS sequence"/>
</dbReference>
<evidence type="ECO:0008006" key="4">
    <source>
        <dbReference type="Google" id="ProtNLM"/>
    </source>
</evidence>
<evidence type="ECO:0000313" key="2">
    <source>
        <dbReference type="EMBL" id="EHP40119.1"/>
    </source>
</evidence>
<comment type="caution">
    <text evidence="2">The sequence shown here is derived from an EMBL/GenBank/DDBJ whole genome shotgun (WGS) entry which is preliminary data.</text>
</comment>
<proteinExistence type="predicted"/>
<protein>
    <recommendedName>
        <fullName evidence="4">Lipopolysaccharide biosynthesis protein</fullName>
    </recommendedName>
</protein>
<dbReference type="EMBL" id="AHJE01000072">
    <property type="protein sequence ID" value="EHP40119.1"/>
    <property type="molecule type" value="Genomic_DNA"/>
</dbReference>
<accession>H1SBF1</accession>
<dbReference type="RefSeq" id="WP_006161058.1">
    <property type="nucleotide sequence ID" value="NZ_AHJE01000072.1"/>
</dbReference>
<reference evidence="2 3" key="1">
    <citation type="journal article" date="2012" name="J. Bacteriol.">
        <title>De Novo Genome Project of Cupriavidus basilensis OR16.</title>
        <authorList>
            <person name="Cserhati M."/>
            <person name="Kriszt B."/>
            <person name="Szoboszlay S."/>
            <person name="Toth A."/>
            <person name="Szabo I."/>
            <person name="Tancsics A."/>
            <person name="Nagy I."/>
            <person name="Horvath B."/>
            <person name="Nagy I."/>
            <person name="Kukolya J."/>
        </authorList>
    </citation>
    <scope>NUCLEOTIDE SEQUENCE [LARGE SCALE GENOMIC DNA]</scope>
    <source>
        <strain evidence="2 3">OR16</strain>
    </source>
</reference>
<dbReference type="SUPFAM" id="SSF160355">
    <property type="entry name" value="Bacterial polysaccharide co-polymerase-like"/>
    <property type="match status" value="1"/>
</dbReference>
<keyword evidence="1" id="KW-0175">Coiled coil</keyword>
<sequence length="288" mass="32017">MSRFLASNNLSDNPTGIYLVRALQDSFLQKHVRVVLPYSKADLKYIGDIKSAVNPDILGFSISFTGSSPAEAAARVRMMGDFLKDTMLRQELLEIVHAKAAEFKVKKQEIDNQLILKKLQLDEVIGRLNALQGIADKYPAASRLGYRQFLSSDSDGSKFLSPVIQLVGAESEIVGLRAELVSLEREAAQNKLRGEFFSRAEVLGRLPKAGKTLLAEYSLLQKEVFDNVSLEDDSIRQVSNDVGVIAEQLQTKHLLNTRFVSGPTVADHRSGPNLFVLLFVSFFFLGRR</sequence>
<dbReference type="OrthoDB" id="8888345at2"/>
<evidence type="ECO:0000256" key="1">
    <source>
        <dbReference type="SAM" id="Coils"/>
    </source>
</evidence>
<gene>
    <name evidence="2" type="ORF">OR16_27522</name>
</gene>
<organism evidence="2 3">
    <name type="scientific">Cupriavidus basilensis OR16</name>
    <dbReference type="NCBI Taxonomy" id="1127483"/>
    <lineage>
        <taxon>Bacteria</taxon>
        <taxon>Pseudomonadati</taxon>
        <taxon>Pseudomonadota</taxon>
        <taxon>Betaproteobacteria</taxon>
        <taxon>Burkholderiales</taxon>
        <taxon>Burkholderiaceae</taxon>
        <taxon>Cupriavidus</taxon>
    </lineage>
</organism>
<evidence type="ECO:0000313" key="3">
    <source>
        <dbReference type="Proteomes" id="UP000005808"/>
    </source>
</evidence>
<feature type="coiled-coil region" evidence="1">
    <location>
        <begin position="166"/>
        <end position="193"/>
    </location>
</feature>